<gene>
    <name evidence="3" type="primary">20200289</name>
    <name evidence="2" type="ORF">HELRODRAFT_163959</name>
</gene>
<dbReference type="Proteomes" id="UP000015101">
    <property type="component" value="Unassembled WGS sequence"/>
</dbReference>
<dbReference type="STRING" id="6412.T1EUN9"/>
<dbReference type="EnsemblMetazoa" id="HelroT163959">
    <property type="protein sequence ID" value="HelroP163959"/>
    <property type="gene ID" value="HelroG163959"/>
</dbReference>
<reference evidence="2 4" key="2">
    <citation type="journal article" date="2013" name="Nature">
        <title>Insights into bilaterian evolution from three spiralian genomes.</title>
        <authorList>
            <person name="Simakov O."/>
            <person name="Marletaz F."/>
            <person name="Cho S.J."/>
            <person name="Edsinger-Gonzales E."/>
            <person name="Havlak P."/>
            <person name="Hellsten U."/>
            <person name="Kuo D.H."/>
            <person name="Larsson T."/>
            <person name="Lv J."/>
            <person name="Arendt D."/>
            <person name="Savage R."/>
            <person name="Osoegawa K."/>
            <person name="de Jong P."/>
            <person name="Grimwood J."/>
            <person name="Chapman J.A."/>
            <person name="Shapiro H."/>
            <person name="Aerts A."/>
            <person name="Otillar R.P."/>
            <person name="Terry A.Y."/>
            <person name="Boore J.L."/>
            <person name="Grigoriev I.V."/>
            <person name="Lindberg D.R."/>
            <person name="Seaver E.C."/>
            <person name="Weisblat D.A."/>
            <person name="Putnam N.H."/>
            <person name="Rokhsar D.S."/>
        </authorList>
    </citation>
    <scope>NUCLEOTIDE SEQUENCE</scope>
</reference>
<dbReference type="GeneID" id="20200289"/>
<dbReference type="SUPFAM" id="SSF50630">
    <property type="entry name" value="Acid proteases"/>
    <property type="match status" value="1"/>
</dbReference>
<dbReference type="GO" id="GO:0004190">
    <property type="term" value="F:aspartic-type endopeptidase activity"/>
    <property type="evidence" value="ECO:0007669"/>
    <property type="project" value="InterPro"/>
</dbReference>
<dbReference type="KEGG" id="hro:HELRODRAFT_163959"/>
<evidence type="ECO:0000313" key="2">
    <source>
        <dbReference type="EMBL" id="ESN94173.1"/>
    </source>
</evidence>
<evidence type="ECO:0000256" key="1">
    <source>
        <dbReference type="SAM" id="MobiDB-lite"/>
    </source>
</evidence>
<feature type="region of interest" description="Disordered" evidence="1">
    <location>
        <begin position="224"/>
        <end position="256"/>
    </location>
</feature>
<dbReference type="RefSeq" id="XP_009027289.1">
    <property type="nucleotide sequence ID" value="XM_009029041.1"/>
</dbReference>
<feature type="compositionally biased region" description="Polar residues" evidence="1">
    <location>
        <begin position="819"/>
        <end position="830"/>
    </location>
</feature>
<dbReference type="HOGENOM" id="CLU_015722_0_0_1"/>
<feature type="region of interest" description="Disordered" evidence="1">
    <location>
        <begin position="885"/>
        <end position="917"/>
    </location>
</feature>
<dbReference type="EMBL" id="AMQM01001502">
    <property type="status" value="NOT_ANNOTATED_CDS"/>
    <property type="molecule type" value="Genomic_DNA"/>
</dbReference>
<dbReference type="EMBL" id="KB097571">
    <property type="protein sequence ID" value="ESN94173.1"/>
    <property type="molecule type" value="Genomic_DNA"/>
</dbReference>
<dbReference type="eggNOG" id="ENOG502S8NK">
    <property type="taxonomic scope" value="Eukaryota"/>
</dbReference>
<dbReference type="CDD" id="cd00303">
    <property type="entry name" value="retropepsin_like"/>
    <property type="match status" value="1"/>
</dbReference>
<dbReference type="PROSITE" id="PS00141">
    <property type="entry name" value="ASP_PROTEASE"/>
    <property type="match status" value="1"/>
</dbReference>
<name>T1EUN9_HELRO</name>
<dbReference type="InParanoid" id="T1EUN9"/>
<sequence length="932" mass="106036">MDVEEDLLIVDEVGVSSQQAGREQTSARPVFSDPERVYCRVADPGQERLRRSEGSGGYSYADAVRDRVVRNSNVARRKSTIGAQRGASFLNITGFRCSRSQGDSPNFLGDRCHVRQHETFLDVRSQEPKEDRKSTSSRLSTPASQQNEIVLNNNRFEIVDRYEEKPRIDFSANNLGYRFIPKQDILGFRCQGDPKLQEFGLNELRLASSRSRRNKILDNRNRCRATERERDTVEHKSTSDSRETLHSTGMKSQVHQPRIGAERDNDFCRRELLRPDRFDGTGCLKTFLKKFEICARYNNWNLVDMEAYLSCSLTGEASQVLWDLTGLGYQELVSKLEDRFGTRGHEESYRYELQILRRKPGESLRELSMVTKRLMSLAYPGEQSRLATHLARDFFLTALDNAELELKVREKEPKNIDDALRFAQRLEVSKRVVDSSHRFDPQVKDFQAGAENMESMVRQIAFLQKSFEELRNKRVQPTKGMTSSTVDYVNKSIESNDRVLYLPITINGKRRLGLLDSGSSVSIVPTSMVDVTKIRPTKKRLKAVNNTEIPVKGEMKLQIKVDDYSKSALVLVSDHVSEIVLGLDWLRNNHISWKFGEGKIAVGNKNRTMKLVIKHFSCRKLCRIEAHTEVRIHAQTELDVPAKMIVRQPSKLESTGFMCSENRQIESGVYVARTLLPIKYERQCVRILNVNDQLGVINRGTRLPDLSSAVEAKESVDRLAYENLTEVTGMVDGLVKDISKKAREELIQILKSFSDRFSCASGEIGAAKGVFHKIDTQDARPVKQQLRRHTPAHQKVIAEQVEPEDIAEDDSIGEPTEAPSRSSDVSTESLVQTWTGEDTSEFLPGQPDIVPELVKLADELFDQRPDLFAVGNQPSMDLFAGLDERPTENDQQLTETQTSTTATTKRKRRKPTRWGPELERWMVEVPESGEDL</sequence>
<feature type="region of interest" description="Disordered" evidence="1">
    <location>
        <begin position="123"/>
        <end position="144"/>
    </location>
</feature>
<dbReference type="PANTHER" id="PTHR19963">
    <property type="entry name" value="CCHC-TYPE DOMAIN-CONTAINING PROTEIN"/>
    <property type="match status" value="1"/>
</dbReference>
<dbReference type="PANTHER" id="PTHR19963:SF30">
    <property type="entry name" value="ENDONUCLEASE_EXONUCLEASE_PHOSPHATASE DOMAIN-CONTAINING PROTEIN"/>
    <property type="match status" value="1"/>
</dbReference>
<feature type="compositionally biased region" description="Acidic residues" evidence="1">
    <location>
        <begin position="801"/>
        <end position="812"/>
    </location>
</feature>
<evidence type="ECO:0000313" key="3">
    <source>
        <dbReference type="EnsemblMetazoa" id="HelroP163959"/>
    </source>
</evidence>
<dbReference type="Gene3D" id="2.40.70.10">
    <property type="entry name" value="Acid Proteases"/>
    <property type="match status" value="1"/>
</dbReference>
<dbReference type="GO" id="GO:0006508">
    <property type="term" value="P:proteolysis"/>
    <property type="evidence" value="ECO:0007669"/>
    <property type="project" value="InterPro"/>
</dbReference>
<proteinExistence type="predicted"/>
<reference evidence="3" key="3">
    <citation type="submission" date="2015-06" db="UniProtKB">
        <authorList>
            <consortium name="EnsemblMetazoa"/>
        </authorList>
    </citation>
    <scope>IDENTIFICATION</scope>
</reference>
<feature type="compositionally biased region" description="Polar residues" evidence="1">
    <location>
        <begin position="246"/>
        <end position="255"/>
    </location>
</feature>
<organism evidence="3 4">
    <name type="scientific">Helobdella robusta</name>
    <name type="common">Californian leech</name>
    <dbReference type="NCBI Taxonomy" id="6412"/>
    <lineage>
        <taxon>Eukaryota</taxon>
        <taxon>Metazoa</taxon>
        <taxon>Spiralia</taxon>
        <taxon>Lophotrochozoa</taxon>
        <taxon>Annelida</taxon>
        <taxon>Clitellata</taxon>
        <taxon>Hirudinea</taxon>
        <taxon>Rhynchobdellida</taxon>
        <taxon>Glossiphoniidae</taxon>
        <taxon>Helobdella</taxon>
    </lineage>
</organism>
<feature type="compositionally biased region" description="Low complexity" evidence="1">
    <location>
        <begin position="894"/>
        <end position="903"/>
    </location>
</feature>
<protein>
    <recommendedName>
        <fullName evidence="5">Peptidase A2 domain-containing protein</fullName>
    </recommendedName>
</protein>
<accession>T1EUN9</accession>
<dbReference type="InterPro" id="IPR021109">
    <property type="entry name" value="Peptidase_aspartic_dom_sf"/>
</dbReference>
<dbReference type="InterPro" id="IPR001969">
    <property type="entry name" value="Aspartic_peptidase_AS"/>
</dbReference>
<dbReference type="CTD" id="20200289"/>
<feature type="region of interest" description="Disordered" evidence="1">
    <location>
        <begin position="786"/>
        <end position="830"/>
    </location>
</feature>
<evidence type="ECO:0008006" key="5">
    <source>
        <dbReference type="Google" id="ProtNLM"/>
    </source>
</evidence>
<evidence type="ECO:0000313" key="4">
    <source>
        <dbReference type="Proteomes" id="UP000015101"/>
    </source>
</evidence>
<dbReference type="OrthoDB" id="6147719at2759"/>
<reference evidence="4" key="1">
    <citation type="submission" date="2012-12" db="EMBL/GenBank/DDBJ databases">
        <authorList>
            <person name="Hellsten U."/>
            <person name="Grimwood J."/>
            <person name="Chapman J.A."/>
            <person name="Shapiro H."/>
            <person name="Aerts A."/>
            <person name="Otillar R.P."/>
            <person name="Terry A.Y."/>
            <person name="Boore J.L."/>
            <person name="Simakov O."/>
            <person name="Marletaz F."/>
            <person name="Cho S.-J."/>
            <person name="Edsinger-Gonzales E."/>
            <person name="Havlak P."/>
            <person name="Kuo D.-H."/>
            <person name="Larsson T."/>
            <person name="Lv J."/>
            <person name="Arendt D."/>
            <person name="Savage R."/>
            <person name="Osoegawa K."/>
            <person name="de Jong P."/>
            <person name="Lindberg D.R."/>
            <person name="Seaver E.C."/>
            <person name="Weisblat D.A."/>
            <person name="Putnam N.H."/>
            <person name="Grigoriev I.V."/>
            <person name="Rokhsar D.S."/>
        </authorList>
    </citation>
    <scope>NUCLEOTIDE SEQUENCE</scope>
</reference>
<dbReference type="AlphaFoldDB" id="T1EUN9"/>
<feature type="compositionally biased region" description="Basic and acidic residues" evidence="1">
    <location>
        <begin position="224"/>
        <end position="245"/>
    </location>
</feature>
<keyword evidence="4" id="KW-1185">Reference proteome</keyword>
<feature type="compositionally biased region" description="Basic and acidic residues" evidence="1">
    <location>
        <begin position="123"/>
        <end position="134"/>
    </location>
</feature>